<dbReference type="AlphaFoldDB" id="B6IR02"/>
<feature type="coiled-coil region" evidence="1">
    <location>
        <begin position="857"/>
        <end position="993"/>
    </location>
</feature>
<dbReference type="Proteomes" id="UP000001591">
    <property type="component" value="Chromosome"/>
</dbReference>
<proteinExistence type="predicted"/>
<keyword evidence="1" id="KW-0175">Coiled coil</keyword>
<name>B6IR02_RHOCS</name>
<gene>
    <name evidence="3" type="ordered locus">RC1_0449</name>
</gene>
<evidence type="ECO:0000256" key="1">
    <source>
        <dbReference type="SAM" id="Coils"/>
    </source>
</evidence>
<dbReference type="SUPFAM" id="SSF52540">
    <property type="entry name" value="P-loop containing nucleoside triphosphate hydrolases"/>
    <property type="match status" value="1"/>
</dbReference>
<reference evidence="3 4" key="1">
    <citation type="journal article" date="2010" name="BMC Genomics">
        <title>Metabolic flexibility revealed in the genome of the cyst-forming alpha-1 proteobacterium Rhodospirillum centenum.</title>
        <authorList>
            <person name="Lu Y.K."/>
            <person name="Marden J."/>
            <person name="Han M."/>
            <person name="Swingley W.D."/>
            <person name="Mastrian S.D."/>
            <person name="Chowdhury S.R."/>
            <person name="Hao J."/>
            <person name="Helmy T."/>
            <person name="Kim S."/>
            <person name="Kurdoglu A.A."/>
            <person name="Matthies H.J."/>
            <person name="Rollo D."/>
            <person name="Stothard P."/>
            <person name="Blankenship R.E."/>
            <person name="Bauer C.E."/>
            <person name="Touchman J.W."/>
        </authorList>
    </citation>
    <scope>NUCLEOTIDE SEQUENCE [LARGE SCALE GENOMIC DNA]</scope>
    <source>
        <strain evidence="4">ATCC 51521 / SW</strain>
    </source>
</reference>
<feature type="domain" description="YhaN AAA" evidence="2">
    <location>
        <begin position="1"/>
        <end position="209"/>
    </location>
</feature>
<dbReference type="KEGG" id="rce:RC1_0449"/>
<dbReference type="EMBL" id="CP000613">
    <property type="protein sequence ID" value="ACI97888.1"/>
    <property type="molecule type" value="Genomic_DNA"/>
</dbReference>
<dbReference type="Pfam" id="PF13514">
    <property type="entry name" value="AAA_27"/>
    <property type="match status" value="1"/>
</dbReference>
<evidence type="ECO:0000259" key="2">
    <source>
        <dbReference type="Pfam" id="PF13514"/>
    </source>
</evidence>
<dbReference type="InterPro" id="IPR027417">
    <property type="entry name" value="P-loop_NTPase"/>
</dbReference>
<evidence type="ECO:0000313" key="3">
    <source>
        <dbReference type="EMBL" id="ACI97888.1"/>
    </source>
</evidence>
<dbReference type="PANTHER" id="PTHR41259">
    <property type="entry name" value="DOUBLE-STRAND BREAK REPAIR RAD50 ATPASE, PUTATIVE-RELATED"/>
    <property type="match status" value="1"/>
</dbReference>
<dbReference type="Gene3D" id="3.40.50.300">
    <property type="entry name" value="P-loop containing nucleotide triphosphate hydrolases"/>
    <property type="match status" value="2"/>
</dbReference>
<keyword evidence="4" id="KW-1185">Reference proteome</keyword>
<dbReference type="HOGENOM" id="CLU_006135_0_0_5"/>
<feature type="coiled-coil region" evidence="1">
    <location>
        <begin position="446"/>
        <end position="522"/>
    </location>
</feature>
<dbReference type="eggNOG" id="COG0419">
    <property type="taxonomic scope" value="Bacteria"/>
</dbReference>
<accession>B6IR02</accession>
<feature type="coiled-coil region" evidence="1">
    <location>
        <begin position="216"/>
        <end position="243"/>
    </location>
</feature>
<dbReference type="RefSeq" id="WP_012565680.1">
    <property type="nucleotide sequence ID" value="NC_011420.2"/>
</dbReference>
<dbReference type="STRING" id="414684.RC1_0449"/>
<sequence>MRIDRLALERYGHFEDRELDLSGPDVLLHVVHGPNEAGKSTTLQAIYDLLFGFGHTTDYAFRHDTGSLRIGATLVNREGRAISFRRRKGRGDTILSADGAALPEAVLAPFLGGTTREEFERLFGLDHRRLREGGDAMLDARGDIGRSLFEAGSGTAGLSAVAEALKTAADEIGAPNARASAKKPYFAALARFEDAQRRCRNDGLRTEDWTKAVRAADEAQARRDRIAAELSALQAERNRIERLCRVLPLLRRIEALEALLGTLGDGPDLDDGFEADWRQALETQRTRADQLRARRENREAAKAALDALGGIGPWAQHEKTINALVSGLGEYRSFMESIPNRKRDLAAGAERIADLLRRLGLPGRDPASVAALLPDAATVARIQALRTGRTTLDADHRNAAEELREAERRTARATAALEAAGTPADPADLEAGFERLREMGDVWTPLREADAALDLARRELADALLAVGRGDWQPETLLALAPPSLETLHQVEARRSALARRRDELEEARARLQAELDGIALDLRTLQAGGEVPTETAVAAARERRDTGWRLIRRHHVEGGPVAAEEIDAFRAGTPLADAYEASVRHADGLVDRKEREAARVERDRQLRGRLEKTEAELRTVVATAAETTDALAAWAAGWEAAWLPTGLRPGSPDEMRGWLERRQAALDRLGGVRKAEAALATRRRAESDLHRGLLVLADRLSLADAGRLTAPELRDAVKAAVGRAKAAWTEAAAARKALADARTEETERRRALEDVQRRLEDWKTLWAEAAPRLGLSPAATAEEAEAALALWQQVALEEKGQVEQRHRRDQMQEATDAYRTRVAALLHDLGGAAGDIDPAADPTELVPLMQKRLAENRDLGIRIAEARSRLAAAEEEAGKAELAARDADDAVVALRERHGLDPALDVIAATRAAAERRRLRREIADLTGRLLEAGDGLDGARLRTEAATVDLDAAMAERQRLEPEIARLQAELEAAMQELATARADQRTLEKSEGAADAAGEMNNAAAEIGALVEQWLRTRTAGMLLNRAIERYRRENEHPLISRASAIFAAVAGTGDDPIVRLSVDYADEAHPVPIAHRRDGRRVPVTGLSEGTRDQLYLALRIASVERHIENREPLPFIADDLFITSDEERTAPGIRALAELGRRTQVILFTHHRYVVEAARDAVPARQLRVHALAPLLQPA</sequence>
<protein>
    <recommendedName>
        <fullName evidence="2">YhaN AAA domain-containing protein</fullName>
    </recommendedName>
</protein>
<dbReference type="eggNOG" id="COG4717">
    <property type="taxonomic scope" value="Bacteria"/>
</dbReference>
<organism evidence="3 4">
    <name type="scientific">Rhodospirillum centenum (strain ATCC 51521 / SW)</name>
    <dbReference type="NCBI Taxonomy" id="414684"/>
    <lineage>
        <taxon>Bacteria</taxon>
        <taxon>Pseudomonadati</taxon>
        <taxon>Pseudomonadota</taxon>
        <taxon>Alphaproteobacteria</taxon>
        <taxon>Rhodospirillales</taxon>
        <taxon>Rhodospirillaceae</taxon>
        <taxon>Rhodospirillum</taxon>
    </lineage>
</organism>
<dbReference type="PANTHER" id="PTHR41259:SF1">
    <property type="entry name" value="DOUBLE-STRAND BREAK REPAIR RAD50 ATPASE, PUTATIVE-RELATED"/>
    <property type="match status" value="1"/>
</dbReference>
<dbReference type="InterPro" id="IPR038734">
    <property type="entry name" value="YhaN_AAA"/>
</dbReference>
<evidence type="ECO:0000313" key="4">
    <source>
        <dbReference type="Proteomes" id="UP000001591"/>
    </source>
</evidence>
<feature type="coiled-coil region" evidence="1">
    <location>
        <begin position="389"/>
        <end position="416"/>
    </location>
</feature>